<dbReference type="RefSeq" id="WP_243362123.1">
    <property type="nucleotide sequence ID" value="NZ_JALGBH010000002.1"/>
</dbReference>
<sequence length="267" mass="30618">MKIKLTFIGILLISTYSYAQIKILDTTKKDTAALINVSYQFKYDLNGLQLEELFYERGNKQEGITDQKVPPGGYKIKALYEKQGYVYYKYWEFEDSSLQSKYNDGKIFKMKKENFMTITNRLYQKYKGAKVGAYTIPFRLRGINSDDFDFETALSLQANVVFGFGQQTKPESWLDLSWGLGLTRINLDSDNSKVTENRTASALTTSLGALIKPDKYVNLGLFVGWDFLGKKDKEVEWIYNKRPWLGIGINISFDGISTTKTTDKNSQ</sequence>
<evidence type="ECO:0008006" key="3">
    <source>
        <dbReference type="Google" id="ProtNLM"/>
    </source>
</evidence>
<proteinExistence type="predicted"/>
<protein>
    <recommendedName>
        <fullName evidence="3">Outer membrane protein beta-barrel domain-containing protein</fullName>
    </recommendedName>
</protein>
<organism evidence="1 2">
    <name type="scientific">Pedobacter montanisoli</name>
    <dbReference type="NCBI Taxonomy" id="2923277"/>
    <lineage>
        <taxon>Bacteria</taxon>
        <taxon>Pseudomonadati</taxon>
        <taxon>Bacteroidota</taxon>
        <taxon>Sphingobacteriia</taxon>
        <taxon>Sphingobacteriales</taxon>
        <taxon>Sphingobacteriaceae</taxon>
        <taxon>Pedobacter</taxon>
    </lineage>
</organism>
<accession>A0ABS9ZXR1</accession>
<evidence type="ECO:0000313" key="2">
    <source>
        <dbReference type="Proteomes" id="UP001165460"/>
    </source>
</evidence>
<dbReference type="EMBL" id="JALGBH010000002">
    <property type="protein sequence ID" value="MCJ0743077.1"/>
    <property type="molecule type" value="Genomic_DNA"/>
</dbReference>
<evidence type="ECO:0000313" key="1">
    <source>
        <dbReference type="EMBL" id="MCJ0743077.1"/>
    </source>
</evidence>
<reference evidence="1" key="1">
    <citation type="submission" date="2022-03" db="EMBL/GenBank/DDBJ databases">
        <authorList>
            <person name="Woo C.Y."/>
        </authorList>
    </citation>
    <scope>NUCLEOTIDE SEQUENCE</scope>
    <source>
        <strain evidence="1">CYS-01</strain>
    </source>
</reference>
<keyword evidence="2" id="KW-1185">Reference proteome</keyword>
<dbReference type="Proteomes" id="UP001165460">
    <property type="component" value="Unassembled WGS sequence"/>
</dbReference>
<comment type="caution">
    <text evidence="1">The sequence shown here is derived from an EMBL/GenBank/DDBJ whole genome shotgun (WGS) entry which is preliminary data.</text>
</comment>
<gene>
    <name evidence="1" type="ORF">MMF97_10170</name>
</gene>
<name>A0ABS9ZXR1_9SPHI</name>